<gene>
    <name evidence="1" type="ORF">DSO57_1031623</name>
</gene>
<accession>A0ACC2TBI1</accession>
<protein>
    <submittedName>
        <fullName evidence="1">Uncharacterized protein</fullName>
    </submittedName>
</protein>
<reference evidence="1" key="1">
    <citation type="submission" date="2022-04" db="EMBL/GenBank/DDBJ databases">
        <title>Genome of the entomopathogenic fungus Entomophthora muscae.</title>
        <authorList>
            <person name="Elya C."/>
            <person name="Lovett B.R."/>
            <person name="Lee E."/>
            <person name="Macias A.M."/>
            <person name="Hajek A.E."/>
            <person name="De Bivort B.L."/>
            <person name="Kasson M.T."/>
            <person name="De Fine Licht H.H."/>
            <person name="Stajich J.E."/>
        </authorList>
    </citation>
    <scope>NUCLEOTIDE SEQUENCE</scope>
    <source>
        <strain evidence="1">Berkeley</strain>
    </source>
</reference>
<evidence type="ECO:0000313" key="1">
    <source>
        <dbReference type="EMBL" id="KAJ9072010.1"/>
    </source>
</evidence>
<dbReference type="Proteomes" id="UP001165960">
    <property type="component" value="Unassembled WGS sequence"/>
</dbReference>
<evidence type="ECO:0000313" key="2">
    <source>
        <dbReference type="Proteomes" id="UP001165960"/>
    </source>
</evidence>
<dbReference type="EMBL" id="QTSX02003069">
    <property type="protein sequence ID" value="KAJ9072010.1"/>
    <property type="molecule type" value="Genomic_DNA"/>
</dbReference>
<name>A0ACC2TBI1_9FUNG</name>
<comment type="caution">
    <text evidence="1">The sequence shown here is derived from an EMBL/GenBank/DDBJ whole genome shotgun (WGS) entry which is preliminary data.</text>
</comment>
<keyword evidence="2" id="KW-1185">Reference proteome</keyword>
<organism evidence="1 2">
    <name type="scientific">Entomophthora muscae</name>
    <dbReference type="NCBI Taxonomy" id="34485"/>
    <lineage>
        <taxon>Eukaryota</taxon>
        <taxon>Fungi</taxon>
        <taxon>Fungi incertae sedis</taxon>
        <taxon>Zoopagomycota</taxon>
        <taxon>Entomophthoromycotina</taxon>
        <taxon>Entomophthoromycetes</taxon>
        <taxon>Entomophthorales</taxon>
        <taxon>Entomophthoraceae</taxon>
        <taxon>Entomophthora</taxon>
    </lineage>
</organism>
<sequence>MLSLNKKPENLTVNTSQVNILSPSISPVPGCMDSPTPSFMDRLEDSIGSPEFGWDPAFDAESDLLPSQIRALRWATSTVDFSDLCLGESEPIDELSHKEIEQIRNATSTVQISPISFELVAPFCTVDSSNDIDLTSKQSQRIQMATSQIDLTLEL</sequence>
<proteinExistence type="predicted"/>